<evidence type="ECO:0000256" key="1">
    <source>
        <dbReference type="SAM" id="MobiDB-lite"/>
    </source>
</evidence>
<reference evidence="2" key="1">
    <citation type="submission" date="2022-07" db="EMBL/GenBank/DDBJ databases">
        <title>Phylogenomic reconstructions and comparative analyses of Kickxellomycotina fungi.</title>
        <authorList>
            <person name="Reynolds N.K."/>
            <person name="Stajich J.E."/>
            <person name="Barry K."/>
            <person name="Grigoriev I.V."/>
            <person name="Crous P."/>
            <person name="Smith M.E."/>
        </authorList>
    </citation>
    <scope>NUCLEOTIDE SEQUENCE</scope>
    <source>
        <strain evidence="2">RSA 861</strain>
    </source>
</reference>
<dbReference type="EMBL" id="JANBPT010000225">
    <property type="protein sequence ID" value="KAJ1925392.1"/>
    <property type="molecule type" value="Genomic_DNA"/>
</dbReference>
<feature type="region of interest" description="Disordered" evidence="1">
    <location>
        <begin position="168"/>
        <end position="194"/>
    </location>
</feature>
<evidence type="ECO:0000313" key="2">
    <source>
        <dbReference type="EMBL" id="KAJ1925392.1"/>
    </source>
</evidence>
<feature type="compositionally biased region" description="Low complexity" evidence="1">
    <location>
        <begin position="361"/>
        <end position="372"/>
    </location>
</feature>
<dbReference type="Gene3D" id="2.40.50.960">
    <property type="match status" value="1"/>
</dbReference>
<evidence type="ECO:0008006" key="4">
    <source>
        <dbReference type="Google" id="ProtNLM"/>
    </source>
</evidence>
<feature type="region of interest" description="Disordered" evidence="1">
    <location>
        <begin position="551"/>
        <end position="615"/>
    </location>
</feature>
<accession>A0A9W8AG09</accession>
<keyword evidence="3" id="KW-1185">Reference proteome</keyword>
<feature type="compositionally biased region" description="Polar residues" evidence="1">
    <location>
        <begin position="327"/>
        <end position="339"/>
    </location>
</feature>
<feature type="region of interest" description="Disordered" evidence="1">
    <location>
        <begin position="327"/>
        <end position="382"/>
    </location>
</feature>
<feature type="region of interest" description="Disordered" evidence="1">
    <location>
        <begin position="416"/>
        <end position="439"/>
    </location>
</feature>
<comment type="caution">
    <text evidence="2">The sequence shown here is derived from an EMBL/GenBank/DDBJ whole genome shotgun (WGS) entry which is preliminary data.</text>
</comment>
<proteinExistence type="predicted"/>
<gene>
    <name evidence="2" type="ORF">IWQ60_004589</name>
</gene>
<dbReference type="OrthoDB" id="5600313at2759"/>
<feature type="region of interest" description="Disordered" evidence="1">
    <location>
        <begin position="453"/>
        <end position="534"/>
    </location>
</feature>
<dbReference type="Proteomes" id="UP001150569">
    <property type="component" value="Unassembled WGS sequence"/>
</dbReference>
<evidence type="ECO:0000313" key="3">
    <source>
        <dbReference type="Proteomes" id="UP001150569"/>
    </source>
</evidence>
<organism evidence="2 3">
    <name type="scientific">Tieghemiomyces parasiticus</name>
    <dbReference type="NCBI Taxonomy" id="78921"/>
    <lineage>
        <taxon>Eukaryota</taxon>
        <taxon>Fungi</taxon>
        <taxon>Fungi incertae sedis</taxon>
        <taxon>Zoopagomycota</taxon>
        <taxon>Kickxellomycotina</taxon>
        <taxon>Dimargaritomycetes</taxon>
        <taxon>Dimargaritales</taxon>
        <taxon>Dimargaritaceae</taxon>
        <taxon>Tieghemiomyces</taxon>
    </lineage>
</organism>
<name>A0A9W8AG09_9FUNG</name>
<dbReference type="AlphaFoldDB" id="A0A9W8AG09"/>
<protein>
    <recommendedName>
        <fullName evidence="4">Telomere replication protein EST3</fullName>
    </recommendedName>
</protein>
<sequence length="615" mass="67612">MVRPWLVDTFLQATVRLGEELTRKQRVQLIAFHTYRTPSQGEPTLVHGQISDTRHWIPTVFSADCVRHFEDEQERSLTSVAGGVVILQQYKFQARPELTGNAESGYGCHLWVDRIAYMGLDGSTVIGNPALFIDNPEARAKTITLVQAPMADHKGTHMSGALTKKVYPTDDAQPAKPSSSWHAPACQSTAQNDNSLTTPSVAELLPTEDQLALLDEVPESESEPSLRAVDRYAAEFRQTINTLPNYYTDILDSLTSRMEALTKIPGTSASRDTMPLPTMVGQVGDSDAESEHLDDIPCGQQVRDTHYDLTSQDDSAGFSFQTYAASFQSTQPSTRPSSDSSEHCRPPVISHRNLPDRLGIPSSPNSPVQNSPAGGGYQTDDTVEVSTDDETFNRGLRLVTSTLYSDPNRAPIVSTLASAPTKDHRSGPPQRPGRTGVTVRLRREPLRRVAVLSHENSNDDDIDVPSQQLPKRRKQRAARITPTTVRPTRKRRGVPAKPVITVTTSPINPPLSAPPPDPAPSVANSSFSTLRRLHQSRSHAIHSLATRPLDDVLAEPTRGPLCRPNPVSPRKRRRVTPPSDFEPQQALGLQDSSPELLAPHLPRPDVSVDFNSWDF</sequence>
<feature type="compositionally biased region" description="Polar residues" evidence="1">
    <location>
        <begin position="176"/>
        <end position="194"/>
    </location>
</feature>
<feature type="compositionally biased region" description="Pro residues" evidence="1">
    <location>
        <begin position="507"/>
        <end position="519"/>
    </location>
</feature>